<dbReference type="GO" id="GO:0000122">
    <property type="term" value="P:negative regulation of transcription by RNA polymerase II"/>
    <property type="evidence" value="ECO:0007669"/>
    <property type="project" value="TreeGrafter"/>
</dbReference>
<evidence type="ECO:0000256" key="9">
    <source>
        <dbReference type="ARBA" id="ARBA00023242"/>
    </source>
</evidence>
<feature type="region of interest" description="Disordered" evidence="10">
    <location>
        <begin position="1023"/>
        <end position="1042"/>
    </location>
</feature>
<feature type="compositionally biased region" description="Low complexity" evidence="10">
    <location>
        <begin position="7"/>
        <end position="22"/>
    </location>
</feature>
<keyword evidence="5" id="KW-0863">Zinc-finger</keyword>
<dbReference type="InterPro" id="IPR034078">
    <property type="entry name" value="NFX1_fam"/>
</dbReference>
<proteinExistence type="inferred from homology"/>
<dbReference type="SUPFAM" id="SSF82708">
    <property type="entry name" value="R3H domain"/>
    <property type="match status" value="1"/>
</dbReference>
<dbReference type="Gene3D" id="3.30.1370.50">
    <property type="entry name" value="R3H-like domain"/>
    <property type="match status" value="1"/>
</dbReference>
<comment type="caution">
    <text evidence="12">The sequence shown here is derived from an EMBL/GenBank/DDBJ whole genome shotgun (WGS) entry which is preliminary data.</text>
</comment>
<evidence type="ECO:0000256" key="1">
    <source>
        <dbReference type="ARBA" id="ARBA00004123"/>
    </source>
</evidence>
<dbReference type="InterPro" id="IPR001374">
    <property type="entry name" value="R3H_dom"/>
</dbReference>
<dbReference type="OrthoDB" id="6512771at2759"/>
<feature type="domain" description="R3H" evidence="11">
    <location>
        <begin position="850"/>
        <end position="912"/>
    </location>
</feature>
<keyword evidence="7" id="KW-0805">Transcription regulation</keyword>
<evidence type="ECO:0000256" key="10">
    <source>
        <dbReference type="SAM" id="MobiDB-lite"/>
    </source>
</evidence>
<name>A0A8H5C9D0_9AGAR</name>
<dbReference type="InterPro" id="IPR000967">
    <property type="entry name" value="Znf_NFX1"/>
</dbReference>
<dbReference type="Pfam" id="PF01424">
    <property type="entry name" value="R3H"/>
    <property type="match status" value="1"/>
</dbReference>
<feature type="compositionally biased region" description="Low complexity" evidence="10">
    <location>
        <begin position="983"/>
        <end position="1005"/>
    </location>
</feature>
<comment type="subcellular location">
    <subcellularLocation>
        <location evidence="1">Nucleus</location>
    </subcellularLocation>
</comment>
<accession>A0A8H5C9D0</accession>
<dbReference type="PANTHER" id="PTHR12360:SF12">
    <property type="entry name" value="TRANSCRIPTIONAL REPRESSOR NF-X1"/>
    <property type="match status" value="1"/>
</dbReference>
<evidence type="ECO:0000256" key="2">
    <source>
        <dbReference type="ARBA" id="ARBA00007269"/>
    </source>
</evidence>
<evidence type="ECO:0000256" key="6">
    <source>
        <dbReference type="ARBA" id="ARBA00022833"/>
    </source>
</evidence>
<evidence type="ECO:0000313" key="12">
    <source>
        <dbReference type="EMBL" id="KAF5336563.1"/>
    </source>
</evidence>
<evidence type="ECO:0000256" key="7">
    <source>
        <dbReference type="ARBA" id="ARBA00023015"/>
    </source>
</evidence>
<dbReference type="PROSITE" id="PS51061">
    <property type="entry name" value="R3H"/>
    <property type="match status" value="1"/>
</dbReference>
<dbReference type="GO" id="GO:0008270">
    <property type="term" value="F:zinc ion binding"/>
    <property type="evidence" value="ECO:0007669"/>
    <property type="project" value="UniProtKB-KW"/>
</dbReference>
<keyword evidence="9" id="KW-0539">Nucleus</keyword>
<dbReference type="GO" id="GO:0000977">
    <property type="term" value="F:RNA polymerase II transcription regulatory region sequence-specific DNA binding"/>
    <property type="evidence" value="ECO:0007669"/>
    <property type="project" value="TreeGrafter"/>
</dbReference>
<evidence type="ECO:0000256" key="4">
    <source>
        <dbReference type="ARBA" id="ARBA00022737"/>
    </source>
</evidence>
<evidence type="ECO:0000256" key="3">
    <source>
        <dbReference type="ARBA" id="ARBA00022723"/>
    </source>
</evidence>
<reference evidence="12 13" key="1">
    <citation type="journal article" date="2020" name="ISME J.">
        <title>Uncovering the hidden diversity of litter-decomposition mechanisms in mushroom-forming fungi.</title>
        <authorList>
            <person name="Floudas D."/>
            <person name="Bentzer J."/>
            <person name="Ahren D."/>
            <person name="Johansson T."/>
            <person name="Persson P."/>
            <person name="Tunlid A."/>
        </authorList>
    </citation>
    <scope>NUCLEOTIDE SEQUENCE [LARGE SCALE GENOMIC DNA]</scope>
    <source>
        <strain evidence="12 13">CBS 175.51</strain>
    </source>
</reference>
<dbReference type="SMART" id="SM00393">
    <property type="entry name" value="R3H"/>
    <property type="match status" value="1"/>
</dbReference>
<dbReference type="InterPro" id="IPR036867">
    <property type="entry name" value="R3H_dom_sf"/>
</dbReference>
<feature type="region of interest" description="Disordered" evidence="10">
    <location>
        <begin position="1"/>
        <end position="151"/>
    </location>
</feature>
<comment type="similarity">
    <text evidence="2">Belongs to the NFX1 family.</text>
</comment>
<keyword evidence="13" id="KW-1185">Reference proteome</keyword>
<keyword evidence="8" id="KW-0804">Transcription</keyword>
<feature type="compositionally biased region" description="Low complexity" evidence="10">
    <location>
        <begin position="950"/>
        <end position="970"/>
    </location>
</feature>
<keyword evidence="3" id="KW-0479">Metal-binding</keyword>
<keyword evidence="4" id="KW-0677">Repeat</keyword>
<dbReference type="GO" id="GO:0005634">
    <property type="term" value="C:nucleus"/>
    <property type="evidence" value="ECO:0007669"/>
    <property type="project" value="UniProtKB-SubCell"/>
</dbReference>
<protein>
    <recommendedName>
        <fullName evidence="11">R3H domain-containing protein</fullName>
    </recommendedName>
</protein>
<dbReference type="EMBL" id="JAACJK010000058">
    <property type="protein sequence ID" value="KAF5336563.1"/>
    <property type="molecule type" value="Genomic_DNA"/>
</dbReference>
<gene>
    <name evidence="12" type="ORF">D9611_006507</name>
</gene>
<dbReference type="GO" id="GO:0000981">
    <property type="term" value="F:DNA-binding transcription factor activity, RNA polymerase II-specific"/>
    <property type="evidence" value="ECO:0007669"/>
    <property type="project" value="TreeGrafter"/>
</dbReference>
<dbReference type="Pfam" id="PF01422">
    <property type="entry name" value="zf-NF-X1"/>
    <property type="match status" value="7"/>
</dbReference>
<evidence type="ECO:0000256" key="8">
    <source>
        <dbReference type="ARBA" id="ARBA00023163"/>
    </source>
</evidence>
<sequence length="1042" mass="112661">MSAIPQSSVAVEESSSSNPNRRQAPRRRRPRRTGENAPTSGPDVQGAASNSVERPGPPRAPRQPRRTPQGNQSNQGDRPPKPRAPRPQKPKDDSGPTPGASRRSKFRGRLTNVPDAAPTSEPSTLVPDAALTSEPSTLKPSEKYRTLPQGDDLTSSLIRQLSTPPYPDCPICFASIHPAQPIWSCSPSTPVVPSSEGQVHYCWTSFHTKCIKAWAAKSVKEMSEAWRARGDLEKVGDWRCPGCQAKREVVPSGYWCFCNTVPEPKLTRLSTPHSCGKPCSRVRDSGCGHPCPLLCHPGPCPPCQVVTQLDCYCPRHISLSFRCGVDIIGNGKRNLSCGNVCGRVLGCGNHNCTSVCHEGDCAKCLETEVVKCYCGKEEKQVACGDGTPKDCFVEGEEPWIGRYTCDNTCERPFDCGIHQCEKACHPPSSKPAICPRSPRVVTHCPCGKGTIAPPGSDSSQYTFPARPNCEAPIPTCASVCSKPHPQCSHPCETKCHLGPCPPCTVTITRPCRCGATTRRIPCYEVYEKAENGDIQVQEILCDRPCTSLRACGRHQCRRICCPLASLATAQRKGKKRAMQQNEVGIGEERGGLHECDLVCAKMLSCGNHRCEERDHKGPCPPCLRSSFEEMFCPCGRTVLEPPVPCGTRIQCNYPCPRPSPPCGHPKTPHACHDDSLPCPPCPHLTTKQCACGKKEISNVKCSLEKDKVSCGTVCGKLMSCGFHHCESLCHGGDCGTCTAPCGKARKLCFPNHHPCTRPCHAPSACPETEPCEAIITITCPCGRIKQAVQCGRRVSHPSGHQVTAPKCINECSIAKRNARLAEALGIDPASKDKDKVVYNDELVAFARANPRFLSVVEKAFSDFISSDKRHQVLPHMPPEKRKIAHDLANIYRMDTQLIDQEPQRSVQLIRRIDTRIPSPVLSAYIASLTPNFGRLADLRSLKSGSSSPVPRSGAPTPTASSSSATTRGWGSVAGPSRPIGHAVVGSVPPSISSSSSSTLRPAGSGASMPRNRSHTEIKVAVAKAQVEQEEGGPVVDNWEDDL</sequence>
<evidence type="ECO:0000313" key="13">
    <source>
        <dbReference type="Proteomes" id="UP000541558"/>
    </source>
</evidence>
<dbReference type="CDD" id="cd06008">
    <property type="entry name" value="NF-X1-zinc-finger"/>
    <property type="match status" value="5"/>
</dbReference>
<dbReference type="SMART" id="SM00438">
    <property type="entry name" value="ZnF_NFX"/>
    <property type="match status" value="7"/>
</dbReference>
<dbReference type="Proteomes" id="UP000541558">
    <property type="component" value="Unassembled WGS sequence"/>
</dbReference>
<evidence type="ECO:0000259" key="11">
    <source>
        <dbReference type="PROSITE" id="PS51061"/>
    </source>
</evidence>
<organism evidence="12 13">
    <name type="scientific">Ephemerocybe angulata</name>
    <dbReference type="NCBI Taxonomy" id="980116"/>
    <lineage>
        <taxon>Eukaryota</taxon>
        <taxon>Fungi</taxon>
        <taxon>Dikarya</taxon>
        <taxon>Basidiomycota</taxon>
        <taxon>Agaricomycotina</taxon>
        <taxon>Agaricomycetes</taxon>
        <taxon>Agaricomycetidae</taxon>
        <taxon>Agaricales</taxon>
        <taxon>Agaricineae</taxon>
        <taxon>Psathyrellaceae</taxon>
        <taxon>Ephemerocybe</taxon>
    </lineage>
</organism>
<dbReference type="AlphaFoldDB" id="A0A8H5C9D0"/>
<feature type="region of interest" description="Disordered" evidence="10">
    <location>
        <begin position="942"/>
        <end position="1015"/>
    </location>
</feature>
<dbReference type="PANTHER" id="PTHR12360">
    <property type="entry name" value="NUCLEAR TRANSCRIPTION FACTOR, X-BOX BINDING 1 NFX1"/>
    <property type="match status" value="1"/>
</dbReference>
<keyword evidence="6" id="KW-0862">Zinc</keyword>
<evidence type="ECO:0000256" key="5">
    <source>
        <dbReference type="ARBA" id="ARBA00022771"/>
    </source>
</evidence>